<feature type="binding site" evidence="3">
    <location>
        <position position="220"/>
    </location>
    <ligand>
        <name>FAD</name>
        <dbReference type="ChEBI" id="CHEBI:57692"/>
    </ligand>
</feature>
<dbReference type="PIRSF" id="PIRSF000137">
    <property type="entry name" value="Alcohol_oxidase"/>
    <property type="match status" value="1"/>
</dbReference>
<feature type="active site" description="Proton donor" evidence="2">
    <location>
        <position position="488"/>
    </location>
</feature>
<evidence type="ECO:0000256" key="3">
    <source>
        <dbReference type="PIRSR" id="PIRSR000137-2"/>
    </source>
</evidence>
<dbReference type="GO" id="GO:0050660">
    <property type="term" value="F:flavin adenine dinucleotide binding"/>
    <property type="evidence" value="ECO:0007669"/>
    <property type="project" value="InterPro"/>
</dbReference>
<evidence type="ECO:0000259" key="6">
    <source>
        <dbReference type="PROSITE" id="PS00624"/>
    </source>
</evidence>
<organism evidence="7 8">
    <name type="scientific">Hyaloscypha variabilis (strain UAMH 11265 / GT02V1 / F)</name>
    <name type="common">Meliniomyces variabilis</name>
    <dbReference type="NCBI Taxonomy" id="1149755"/>
    <lineage>
        <taxon>Eukaryota</taxon>
        <taxon>Fungi</taxon>
        <taxon>Dikarya</taxon>
        <taxon>Ascomycota</taxon>
        <taxon>Pezizomycotina</taxon>
        <taxon>Leotiomycetes</taxon>
        <taxon>Helotiales</taxon>
        <taxon>Hyaloscyphaceae</taxon>
        <taxon>Hyaloscypha</taxon>
        <taxon>Hyaloscypha variabilis</taxon>
    </lineage>
</organism>
<dbReference type="PANTHER" id="PTHR11552:SF123">
    <property type="entry name" value="GMC OXIDOREDUCTASE (AFU_ORTHOLOGUE AFUA_2G01770)-RELATED"/>
    <property type="match status" value="1"/>
</dbReference>
<dbReference type="PROSITE" id="PS00624">
    <property type="entry name" value="GMC_OXRED_2"/>
    <property type="match status" value="1"/>
</dbReference>
<dbReference type="OrthoDB" id="269227at2759"/>
<dbReference type="InterPro" id="IPR036188">
    <property type="entry name" value="FAD/NAD-bd_sf"/>
</dbReference>
<keyword evidence="8" id="KW-1185">Reference proteome</keyword>
<dbReference type="EMBL" id="KZ613967">
    <property type="protein sequence ID" value="PMD30452.1"/>
    <property type="molecule type" value="Genomic_DNA"/>
</dbReference>
<evidence type="ECO:0000256" key="2">
    <source>
        <dbReference type="PIRSR" id="PIRSR000137-1"/>
    </source>
</evidence>
<reference evidence="7 8" key="1">
    <citation type="submission" date="2016-04" db="EMBL/GenBank/DDBJ databases">
        <title>A degradative enzymes factory behind the ericoid mycorrhizal symbiosis.</title>
        <authorList>
            <consortium name="DOE Joint Genome Institute"/>
            <person name="Martino E."/>
            <person name="Morin E."/>
            <person name="Grelet G."/>
            <person name="Kuo A."/>
            <person name="Kohler A."/>
            <person name="Daghino S."/>
            <person name="Barry K."/>
            <person name="Choi C."/>
            <person name="Cichocki N."/>
            <person name="Clum A."/>
            <person name="Copeland A."/>
            <person name="Hainaut M."/>
            <person name="Haridas S."/>
            <person name="Labutti K."/>
            <person name="Lindquist E."/>
            <person name="Lipzen A."/>
            <person name="Khouja H.-R."/>
            <person name="Murat C."/>
            <person name="Ohm R."/>
            <person name="Olson A."/>
            <person name="Spatafora J."/>
            <person name="Veneault-Fourrey C."/>
            <person name="Henrissat B."/>
            <person name="Grigoriev I."/>
            <person name="Martin F."/>
            <person name="Perotto S."/>
        </authorList>
    </citation>
    <scope>NUCLEOTIDE SEQUENCE [LARGE SCALE GENOMIC DNA]</scope>
    <source>
        <strain evidence="7 8">F</strain>
    </source>
</reference>
<dbReference type="PROSITE" id="PS00623">
    <property type="entry name" value="GMC_OXRED_1"/>
    <property type="match status" value="1"/>
</dbReference>
<dbReference type="InterPro" id="IPR012132">
    <property type="entry name" value="GMC_OxRdtase"/>
</dbReference>
<feature type="active site" description="Proton acceptor" evidence="2">
    <location>
        <position position="526"/>
    </location>
</feature>
<evidence type="ECO:0000313" key="7">
    <source>
        <dbReference type="EMBL" id="PMD30452.1"/>
    </source>
</evidence>
<name>A0A2J6QW17_HYAVF</name>
<dbReference type="InterPro" id="IPR007867">
    <property type="entry name" value="GMC_OxRtase_C"/>
</dbReference>
<dbReference type="Pfam" id="PF00732">
    <property type="entry name" value="GMC_oxred_N"/>
    <property type="match status" value="1"/>
</dbReference>
<dbReference type="Gene3D" id="3.50.50.60">
    <property type="entry name" value="FAD/NAD(P)-binding domain"/>
    <property type="match status" value="1"/>
</dbReference>
<dbReference type="SUPFAM" id="SSF54373">
    <property type="entry name" value="FAD-linked reductases, C-terminal domain"/>
    <property type="match status" value="1"/>
</dbReference>
<dbReference type="SUPFAM" id="SSF51905">
    <property type="entry name" value="FAD/NAD(P)-binding domain"/>
    <property type="match status" value="1"/>
</dbReference>
<dbReference type="GO" id="GO:0016614">
    <property type="term" value="F:oxidoreductase activity, acting on CH-OH group of donors"/>
    <property type="evidence" value="ECO:0007669"/>
    <property type="project" value="InterPro"/>
</dbReference>
<comment type="cofactor">
    <cofactor evidence="3">
        <name>FAD</name>
        <dbReference type="ChEBI" id="CHEBI:57692"/>
    </cofactor>
</comment>
<evidence type="ECO:0000259" key="5">
    <source>
        <dbReference type="PROSITE" id="PS00623"/>
    </source>
</evidence>
<feature type="domain" description="Glucose-methanol-choline oxidoreductase N-terminal" evidence="5">
    <location>
        <begin position="82"/>
        <end position="105"/>
    </location>
</feature>
<protein>
    <submittedName>
        <fullName evidence="7">GMC oxidoreductase</fullName>
    </submittedName>
</protein>
<dbReference type="Gene3D" id="3.30.560.10">
    <property type="entry name" value="Glucose Oxidase, domain 3"/>
    <property type="match status" value="1"/>
</dbReference>
<sequence length="542" mass="58337">MASVDYIIVGGGIGGCVVASRLHQKYPSASLLLIEAGPDVSKHPMIVNSTPTPMLQHSELDWDYKTTPQKHLGNKICFGAAGKALGGGSAINACGWVRGDRIDYDAWGKQVGDARWSYSGILPYFRKTENHHTPYANPKEHGFEGPIYTSSVTSSGRNYPLRDMVKAAWEAIGLEQIPDANSGSPQGFADLNENRRNGKRQLATDAYPLDGIKVMTGTLVKRVIVKQNSGRRVATAVELASGVVLTARKEIIISAGAYRTPQVLMLSGIGDSADLKKHGIEQVVDLPEVGKNLHDHLGIPQRWKLRHPEKGYSLGSPLFNDPAFAFGSPLDFVATQTVPISGLKAALEKDEGAVTESHPLLQPPRSHLEAYIIYVGANKEDPAIAMDGSHIATRVVGLLPSSRGSVTLASSDPADDPIIDPKYYATEADRYVIRTGLKVLTKMLLETEEGRAFVESETTPAGFDPITEKTGDEEIDRRVSKVGDTLYHPAGTAAMGKVVDADLKVYGVDGLRVVDASVIPIPIAAHYQACVYALAEQAADII</sequence>
<keyword evidence="3 4" id="KW-0274">FAD</keyword>
<dbReference type="Pfam" id="PF05199">
    <property type="entry name" value="GMC_oxred_C"/>
    <property type="match status" value="1"/>
</dbReference>
<dbReference type="Proteomes" id="UP000235786">
    <property type="component" value="Unassembled WGS sequence"/>
</dbReference>
<evidence type="ECO:0000256" key="1">
    <source>
        <dbReference type="ARBA" id="ARBA00010790"/>
    </source>
</evidence>
<dbReference type="STRING" id="1149755.A0A2J6QW17"/>
<evidence type="ECO:0000256" key="4">
    <source>
        <dbReference type="RuleBase" id="RU003968"/>
    </source>
</evidence>
<dbReference type="InterPro" id="IPR000172">
    <property type="entry name" value="GMC_OxRdtase_N"/>
</dbReference>
<gene>
    <name evidence="7" type="ORF">L207DRAFT_443850</name>
</gene>
<comment type="similarity">
    <text evidence="1 4">Belongs to the GMC oxidoreductase family.</text>
</comment>
<feature type="domain" description="Glucose-methanol-choline oxidoreductase N-terminal" evidence="6">
    <location>
        <begin position="256"/>
        <end position="270"/>
    </location>
</feature>
<dbReference type="AlphaFoldDB" id="A0A2J6QW17"/>
<proteinExistence type="inferred from homology"/>
<keyword evidence="4" id="KW-0285">Flavoprotein</keyword>
<evidence type="ECO:0000313" key="8">
    <source>
        <dbReference type="Proteomes" id="UP000235786"/>
    </source>
</evidence>
<dbReference type="PANTHER" id="PTHR11552">
    <property type="entry name" value="GLUCOSE-METHANOL-CHOLINE GMC OXIDOREDUCTASE"/>
    <property type="match status" value="1"/>
</dbReference>
<accession>A0A2J6QW17</accession>